<accession>A0A8J6TXW9</accession>
<dbReference type="Pfam" id="PF03190">
    <property type="entry name" value="Thioredox_DsbH"/>
    <property type="match status" value="1"/>
</dbReference>
<dbReference type="Proteomes" id="UP000654401">
    <property type="component" value="Unassembled WGS sequence"/>
</dbReference>
<sequence length="570" mass="64566">MYSLRNIIYRGLLLLFSSPLSFASVPIPAEQISPLADSPSPYLQMHADDPVGWRTWERGTLRHADENSKLIFLSSGYFSCHWCHVMQRESFKNHKISRILNRSFVSVKIDRELSPVVDRDLIDFVRKTTGSAGWPLQVILLPDGTPLLGFVYLPPDRLEQLLLRLEKRWHNNPGELRALAKSVIKDLNKYNVLSSYSNVNSNGMEASAEMLLDDADMLSGGFGGESKFPETPHLMEELSLYIKSDNSLLKEHLIVTLDSMATLGLRDAVGGGFFRYTIDPDWNIPHFEKMLYDNAQLAQLYLRAGKIFHRADYLAVGLETIDFMVKQMRNSDGIFISSLSAVDGNGQEGGYYLWDRDELEQLLDDGEKSLFDTMWYPHSTMLDGDVHLFMPDTNKATRRELEDILSIRKKLQRARLERTLPRDHKVLSGWNGLLLSALSELLRNGEIADAEYREIGDQLADTLSTNYWSGDDKKLLRLRGENSSVVASLDDYAYVADGLFRWGEATDQNRFKLLAGKIVRAAKGRLYRGGKWHATNVRLLNYSSEIVTGTAGEALPSPVTVLNRIERLLP</sequence>
<feature type="signal peptide" evidence="1">
    <location>
        <begin position="1"/>
        <end position="23"/>
    </location>
</feature>
<feature type="domain" description="Spermatogenesis-associated protein 20-like TRX" evidence="2">
    <location>
        <begin position="35"/>
        <end position="187"/>
    </location>
</feature>
<evidence type="ECO:0000313" key="4">
    <source>
        <dbReference type="Proteomes" id="UP000654401"/>
    </source>
</evidence>
<dbReference type="PIRSF" id="PIRSF006402">
    <property type="entry name" value="UCP006402_thioredoxin"/>
    <property type="match status" value="1"/>
</dbReference>
<comment type="caution">
    <text evidence="3">The sequence shown here is derived from an EMBL/GenBank/DDBJ whole genome shotgun (WGS) entry which is preliminary data.</text>
</comment>
<evidence type="ECO:0000259" key="2">
    <source>
        <dbReference type="Pfam" id="PF03190"/>
    </source>
</evidence>
<dbReference type="SUPFAM" id="SSF52833">
    <property type="entry name" value="Thioredoxin-like"/>
    <property type="match status" value="1"/>
</dbReference>
<dbReference type="InterPro" id="IPR024705">
    <property type="entry name" value="Ssp411"/>
</dbReference>
<dbReference type="InterPro" id="IPR004879">
    <property type="entry name" value="Ssp411-like_TRX"/>
</dbReference>
<dbReference type="EMBL" id="JACNFK010000035">
    <property type="protein sequence ID" value="MBC8520232.1"/>
    <property type="molecule type" value="Genomic_DNA"/>
</dbReference>
<gene>
    <name evidence="3" type="ORF">H8D24_07490</name>
</gene>
<organism evidence="3 4">
    <name type="scientific">Candidatus Thiopontia autotrophica</name>
    <dbReference type="NCBI Taxonomy" id="2841688"/>
    <lineage>
        <taxon>Bacteria</taxon>
        <taxon>Pseudomonadati</taxon>
        <taxon>Pseudomonadota</taxon>
        <taxon>Gammaproteobacteria</taxon>
        <taxon>Candidatus Thiopontia</taxon>
    </lineage>
</organism>
<dbReference type="AlphaFoldDB" id="A0A8J6TXW9"/>
<evidence type="ECO:0000256" key="1">
    <source>
        <dbReference type="SAM" id="SignalP"/>
    </source>
</evidence>
<dbReference type="SUPFAM" id="SSF48208">
    <property type="entry name" value="Six-hairpin glycosidases"/>
    <property type="match status" value="1"/>
</dbReference>
<dbReference type="InterPro" id="IPR008928">
    <property type="entry name" value="6-hairpin_glycosidase_sf"/>
</dbReference>
<dbReference type="PANTHER" id="PTHR42899:SF1">
    <property type="entry name" value="SPERMATOGENESIS-ASSOCIATED PROTEIN 20"/>
    <property type="match status" value="1"/>
</dbReference>
<protein>
    <submittedName>
        <fullName evidence="3">Thioredoxin domain-containing protein</fullName>
    </submittedName>
</protein>
<dbReference type="Gene3D" id="3.40.30.10">
    <property type="entry name" value="Glutaredoxin"/>
    <property type="match status" value="1"/>
</dbReference>
<keyword evidence="1" id="KW-0732">Signal</keyword>
<proteinExistence type="predicted"/>
<name>A0A8J6TXW9_9GAMM</name>
<reference evidence="3 4" key="1">
    <citation type="submission" date="2020-08" db="EMBL/GenBank/DDBJ databases">
        <title>Bridging the membrane lipid divide: bacteria of the FCB group superphylum have the potential to synthesize archaeal ether lipids.</title>
        <authorList>
            <person name="Villanueva L."/>
            <person name="Von Meijenfeldt F.A.B."/>
            <person name="Westbye A.B."/>
            <person name="Yadav S."/>
            <person name="Hopmans E.C."/>
            <person name="Dutilh B.E."/>
            <person name="Sinninghe Damste J.S."/>
        </authorList>
    </citation>
    <scope>NUCLEOTIDE SEQUENCE [LARGE SCALE GENOMIC DNA]</scope>
    <source>
        <strain evidence="3">NIOZ-UU100</strain>
    </source>
</reference>
<dbReference type="PANTHER" id="PTHR42899">
    <property type="entry name" value="SPERMATOGENESIS-ASSOCIATED PROTEIN 20"/>
    <property type="match status" value="1"/>
</dbReference>
<dbReference type="GO" id="GO:0005975">
    <property type="term" value="P:carbohydrate metabolic process"/>
    <property type="evidence" value="ECO:0007669"/>
    <property type="project" value="InterPro"/>
</dbReference>
<feature type="chain" id="PRO_5035151323" evidence="1">
    <location>
        <begin position="24"/>
        <end position="570"/>
    </location>
</feature>
<evidence type="ECO:0000313" key="3">
    <source>
        <dbReference type="EMBL" id="MBC8520232.1"/>
    </source>
</evidence>
<dbReference type="InterPro" id="IPR036249">
    <property type="entry name" value="Thioredoxin-like_sf"/>
</dbReference>